<keyword evidence="3" id="KW-1185">Reference proteome</keyword>
<gene>
    <name evidence="2" type="ORF">VOLCADRAFT_89811</name>
</gene>
<dbReference type="Pfam" id="PF03747">
    <property type="entry name" value="ADP_ribosyl_GH"/>
    <property type="match status" value="1"/>
</dbReference>
<dbReference type="AlphaFoldDB" id="D8TSQ0"/>
<evidence type="ECO:0000313" key="2">
    <source>
        <dbReference type="EMBL" id="EFJ49525.1"/>
    </source>
</evidence>
<keyword evidence="1" id="KW-0460">Magnesium</keyword>
<comment type="cofactor">
    <cofactor evidence="1">
        <name>Mg(2+)</name>
        <dbReference type="ChEBI" id="CHEBI:18420"/>
    </cofactor>
    <text evidence="1">Binds 2 magnesium ions per subunit.</text>
</comment>
<feature type="binding site" evidence="1">
    <location>
        <position position="222"/>
    </location>
    <ligand>
        <name>Mg(2+)</name>
        <dbReference type="ChEBI" id="CHEBI:18420"/>
        <label>1</label>
    </ligand>
</feature>
<feature type="binding site" evidence="1">
    <location>
        <position position="225"/>
    </location>
    <ligand>
        <name>Mg(2+)</name>
        <dbReference type="ChEBI" id="CHEBI:18420"/>
        <label>1</label>
    </ligand>
</feature>
<dbReference type="Proteomes" id="UP000001058">
    <property type="component" value="Unassembled WGS sequence"/>
</dbReference>
<name>D8TSQ0_VOLCA</name>
<evidence type="ECO:0008006" key="4">
    <source>
        <dbReference type="Google" id="ProtNLM"/>
    </source>
</evidence>
<feature type="binding site" evidence="1">
    <location>
        <position position="11"/>
    </location>
    <ligand>
        <name>Mg(2+)</name>
        <dbReference type="ChEBI" id="CHEBI:18420"/>
        <label>1</label>
    </ligand>
</feature>
<dbReference type="InterPro" id="IPR050792">
    <property type="entry name" value="ADP-ribosylglycohydrolase"/>
</dbReference>
<organism evidence="3">
    <name type="scientific">Volvox carteri f. nagariensis</name>
    <dbReference type="NCBI Taxonomy" id="3068"/>
    <lineage>
        <taxon>Eukaryota</taxon>
        <taxon>Viridiplantae</taxon>
        <taxon>Chlorophyta</taxon>
        <taxon>core chlorophytes</taxon>
        <taxon>Chlorophyceae</taxon>
        <taxon>CS clade</taxon>
        <taxon>Chlamydomonadales</taxon>
        <taxon>Volvocaceae</taxon>
        <taxon>Volvox</taxon>
    </lineage>
</organism>
<proteinExistence type="predicted"/>
<dbReference type="PANTHER" id="PTHR16222:SF35">
    <property type="entry name" value="ADP-RIBOSYLGLYCOHYDROLASE"/>
    <property type="match status" value="1"/>
</dbReference>
<dbReference type="InParanoid" id="D8TSQ0"/>
<evidence type="ECO:0000313" key="3">
    <source>
        <dbReference type="Proteomes" id="UP000001058"/>
    </source>
</evidence>
<dbReference type="EMBL" id="GL378335">
    <property type="protein sequence ID" value="EFJ49525.1"/>
    <property type="molecule type" value="Genomic_DNA"/>
</dbReference>
<dbReference type="KEGG" id="vcn:VOLCADRAFT_89811"/>
<evidence type="ECO:0000256" key="1">
    <source>
        <dbReference type="PIRSR" id="PIRSR605502-1"/>
    </source>
</evidence>
<dbReference type="GO" id="GO:0046872">
    <property type="term" value="F:metal ion binding"/>
    <property type="evidence" value="ECO:0007669"/>
    <property type="project" value="UniProtKB-KW"/>
</dbReference>
<dbReference type="RefSeq" id="XP_002949506.1">
    <property type="nucleotide sequence ID" value="XM_002949460.1"/>
</dbReference>
<dbReference type="InterPro" id="IPR005502">
    <property type="entry name" value="Ribosyl_crysJ1"/>
</dbReference>
<feature type="binding site" evidence="1">
    <location>
        <position position="13"/>
    </location>
    <ligand>
        <name>Mg(2+)</name>
        <dbReference type="ChEBI" id="CHEBI:18420"/>
        <label>1</label>
    </ligand>
</feature>
<dbReference type="InterPro" id="IPR036705">
    <property type="entry name" value="Ribosyl_crysJ1_sf"/>
</dbReference>
<dbReference type="STRING" id="3068.D8TSQ0"/>
<protein>
    <recommendedName>
        <fullName evidence="4">ADP-ribosylation/Crystallin J1</fullName>
    </recommendedName>
</protein>
<feature type="binding site" evidence="1">
    <location>
        <position position="12"/>
    </location>
    <ligand>
        <name>Mg(2+)</name>
        <dbReference type="ChEBI" id="CHEBI:18420"/>
        <label>1</label>
    </ligand>
</feature>
<dbReference type="GeneID" id="9618562"/>
<dbReference type="eggNOG" id="ENOG502S2GS">
    <property type="taxonomic scope" value="Eukaryota"/>
</dbReference>
<dbReference type="SUPFAM" id="SSF101478">
    <property type="entry name" value="ADP-ribosylglycohydrolase"/>
    <property type="match status" value="1"/>
</dbReference>
<dbReference type="PANTHER" id="PTHR16222">
    <property type="entry name" value="ADP-RIBOSYLGLYCOHYDROLASE"/>
    <property type="match status" value="1"/>
</dbReference>
<reference evidence="2 3" key="1">
    <citation type="journal article" date="2010" name="Science">
        <title>Genomic analysis of organismal complexity in the multicellular green alga Volvox carteri.</title>
        <authorList>
            <person name="Prochnik S.E."/>
            <person name="Umen J."/>
            <person name="Nedelcu A.M."/>
            <person name="Hallmann A."/>
            <person name="Miller S.M."/>
            <person name="Nishii I."/>
            <person name="Ferris P."/>
            <person name="Kuo A."/>
            <person name="Mitros T."/>
            <person name="Fritz-Laylin L.K."/>
            <person name="Hellsten U."/>
            <person name="Chapman J."/>
            <person name="Simakov O."/>
            <person name="Rensing S.A."/>
            <person name="Terry A."/>
            <person name="Pangilinan J."/>
            <person name="Kapitonov V."/>
            <person name="Jurka J."/>
            <person name="Salamov A."/>
            <person name="Shapiro H."/>
            <person name="Schmutz J."/>
            <person name="Grimwood J."/>
            <person name="Lindquist E."/>
            <person name="Lucas S."/>
            <person name="Grigoriev I.V."/>
            <person name="Schmitt R."/>
            <person name="Kirk D."/>
            <person name="Rokhsar D.S."/>
        </authorList>
    </citation>
    <scope>NUCLEOTIDE SEQUENCE [LARGE SCALE GENOMIC DNA]</scope>
    <source>
        <strain evidence="3">f. Nagariensis / Eve</strain>
    </source>
</reference>
<keyword evidence="1" id="KW-0479">Metal-binding</keyword>
<dbReference type="Gene3D" id="1.10.4080.10">
    <property type="entry name" value="ADP-ribosylation/Crystallin J1"/>
    <property type="match status" value="1"/>
</dbReference>
<accession>D8TSQ0</accession>
<feature type="binding site" evidence="1">
    <location>
        <position position="224"/>
    </location>
    <ligand>
        <name>Mg(2+)</name>
        <dbReference type="ChEBI" id="CHEBI:18420"/>
        <label>1</label>
    </ligand>
</feature>
<dbReference type="OrthoDB" id="410104at2759"/>
<sequence>MVSLATPRQITDDSELAMALAMGLSQHEPSAGYPAEAVAKQYGAWLASHPFDVGNTCCTAFSAATHHDDKAGPLASVMRKQAQFSRDSKSNGALMRITPLAVWGCRLSDDALAAAAMEDAKLSHPNDVTLHANAIYCVAIKHLIAHPGDAEGALEVAAKWARACACAEVAGWLREAMGSAAGPAANRLIGFVRYGFFYAFRHLKLRTPYLDAIREVLLLKGDTDTNAAIVGGLVGALHGASGIPAHMAAALLSRLGQADSKGPKRPDWLQPGRMPSLFAELYSKATGDTVDPSALPGVMAASAAGAAARAPC</sequence>